<dbReference type="PATRIC" id="fig|1391654.3.peg.2534"/>
<evidence type="ECO:0000256" key="1">
    <source>
        <dbReference type="SAM" id="MobiDB-lite"/>
    </source>
</evidence>
<keyword evidence="3" id="KW-1185">Reference proteome</keyword>
<protein>
    <submittedName>
        <fullName evidence="2">Uncharacterized protein</fullName>
    </submittedName>
</protein>
<dbReference type="Proteomes" id="UP000064967">
    <property type="component" value="Chromosome"/>
</dbReference>
<evidence type="ECO:0000313" key="3">
    <source>
        <dbReference type="Proteomes" id="UP000064967"/>
    </source>
</evidence>
<dbReference type="AlphaFoldDB" id="A0A0K1PRS9"/>
<name>A0A0K1PRS9_9BACT</name>
<dbReference type="STRING" id="1391654.AKJ09_02493"/>
<dbReference type="EMBL" id="CP012333">
    <property type="protein sequence ID" value="AKU95829.1"/>
    <property type="molecule type" value="Genomic_DNA"/>
</dbReference>
<dbReference type="KEGG" id="llu:AKJ09_02493"/>
<reference evidence="2 3" key="1">
    <citation type="submission" date="2015-08" db="EMBL/GenBank/DDBJ databases">
        <authorList>
            <person name="Babu N.S."/>
            <person name="Beckwith C.J."/>
            <person name="Beseler K.G."/>
            <person name="Brison A."/>
            <person name="Carone J.V."/>
            <person name="Caskin T.P."/>
            <person name="Diamond M."/>
            <person name="Durham M.E."/>
            <person name="Foxe J.M."/>
            <person name="Go M."/>
            <person name="Henderson B.A."/>
            <person name="Jones I.B."/>
            <person name="McGettigan J.A."/>
            <person name="Micheletti S.J."/>
            <person name="Nasrallah M.E."/>
            <person name="Ortiz D."/>
            <person name="Piller C.R."/>
            <person name="Privatt S.R."/>
            <person name="Schneider S.L."/>
            <person name="Sharp S."/>
            <person name="Smith T.C."/>
            <person name="Stanton J.D."/>
            <person name="Ullery H.E."/>
            <person name="Wilson R.J."/>
            <person name="Serrano M.G."/>
            <person name="Buck G."/>
            <person name="Lee V."/>
            <person name="Wang Y."/>
            <person name="Carvalho R."/>
            <person name="Voegtly L."/>
            <person name="Shi R."/>
            <person name="Duckworth R."/>
            <person name="Johnson A."/>
            <person name="Loviza R."/>
            <person name="Walstead R."/>
            <person name="Shah Z."/>
            <person name="Kiflezghi M."/>
            <person name="Wade K."/>
            <person name="Ball S.L."/>
            <person name="Bradley K.W."/>
            <person name="Asai D.J."/>
            <person name="Bowman C.A."/>
            <person name="Russell D.A."/>
            <person name="Pope W.H."/>
            <person name="Jacobs-Sera D."/>
            <person name="Hendrix R.W."/>
            <person name="Hatfull G.F."/>
        </authorList>
    </citation>
    <scope>NUCLEOTIDE SEQUENCE [LARGE SCALE GENOMIC DNA]</scope>
    <source>
        <strain evidence="2 3">DSM 27648</strain>
    </source>
</reference>
<gene>
    <name evidence="2" type="ORF">AKJ09_02493</name>
</gene>
<feature type="region of interest" description="Disordered" evidence="1">
    <location>
        <begin position="486"/>
        <end position="540"/>
    </location>
</feature>
<proteinExistence type="predicted"/>
<sequence length="577" mass="61587">MSRTRGHPPGCAFLPPRVNGTWREISGRVMPMSTAEFSHRLARIARLLATAMCAGTLVACGNVDGVSSTEAPGTVGTASPDFASAVATLVDFAWSGELLSDTDDPGVVRQLIQTQVLYSVGILNGDLSVGRYERLDISDIRISPAAQGGYRVAYRASLPVAWGNGATPPSSYPMTFPVRVDASAQQQFTRRYGAKCVSSDGGDLSAATQGEVGVMFLFYRPSQEGCVLAPEDVTKTTATTRVSAENTVGKYPEYDLVWRDRALEVVAVFGFEANPTPQDAGQHAYEQFLDATTAFLTSLQPDASKRAFIRGTREDGAPLAVLEAELPSGLRVRVNTTRVGTWLDSEGPAFDAWYERVTPRADLVFYSGHSGQGGNVRALMNRGTFVSSQYLLWVVNGCDTLAYIDRTLADRRALLNPDDPSGTKYMDTVSNALGSWFREGDQTGMRLVQELVTGGLEPSRSKSYQEIFAGVDRDQIIVVTGEEDNVFQPETGAGPPSVPTPQDPPSREGTPAGPGALDPKVENSDDGGCATGRSSRSPADLGTAFAVIAVSVLLARRALRGEGRSICRAAPPAPATK</sequence>
<evidence type="ECO:0000313" key="2">
    <source>
        <dbReference type="EMBL" id="AKU95829.1"/>
    </source>
</evidence>
<accession>A0A0K1PRS9</accession>
<organism evidence="2 3">
    <name type="scientific">Labilithrix luteola</name>
    <dbReference type="NCBI Taxonomy" id="1391654"/>
    <lineage>
        <taxon>Bacteria</taxon>
        <taxon>Pseudomonadati</taxon>
        <taxon>Myxococcota</taxon>
        <taxon>Polyangia</taxon>
        <taxon>Polyangiales</taxon>
        <taxon>Labilitrichaceae</taxon>
        <taxon>Labilithrix</taxon>
    </lineage>
</organism>